<dbReference type="InterPro" id="IPR036514">
    <property type="entry name" value="SGNH_hydro_sf"/>
</dbReference>
<feature type="domain" description="SGNH hydrolase-type esterase" evidence="2">
    <location>
        <begin position="63"/>
        <end position="246"/>
    </location>
</feature>
<dbReference type="AlphaFoldDB" id="A0A1S7UL92"/>
<feature type="compositionally biased region" description="Basic and acidic residues" evidence="1">
    <location>
        <begin position="288"/>
        <end position="312"/>
    </location>
</feature>
<keyword evidence="3" id="KW-0378">Hydrolase</keyword>
<dbReference type="Gene3D" id="3.40.50.1110">
    <property type="entry name" value="SGNH hydrolase"/>
    <property type="match status" value="1"/>
</dbReference>
<dbReference type="GO" id="GO:0004622">
    <property type="term" value="F:phosphatidylcholine lysophospholipase activity"/>
    <property type="evidence" value="ECO:0007669"/>
    <property type="project" value="TreeGrafter"/>
</dbReference>
<dbReference type="EMBL" id="DF977451">
    <property type="protein sequence ID" value="GAP84076.2"/>
    <property type="molecule type" value="Genomic_DNA"/>
</dbReference>
<dbReference type="OrthoDB" id="2119228at2759"/>
<protein>
    <submittedName>
        <fullName evidence="3">Putative GDSL-like lipase acylhydrolase</fullName>
    </submittedName>
</protein>
<dbReference type="OMA" id="WANDVEK"/>
<name>A0A1S7UL92_ROSNE</name>
<dbReference type="Proteomes" id="UP000054516">
    <property type="component" value="Unassembled WGS sequence"/>
</dbReference>
<evidence type="ECO:0000259" key="2">
    <source>
        <dbReference type="Pfam" id="PF13472"/>
    </source>
</evidence>
<dbReference type="InterPro" id="IPR013830">
    <property type="entry name" value="SGNH_hydro"/>
</dbReference>
<evidence type="ECO:0000256" key="1">
    <source>
        <dbReference type="SAM" id="MobiDB-lite"/>
    </source>
</evidence>
<accession>A0A1S7UL92</accession>
<proteinExistence type="predicted"/>
<keyword evidence="4" id="KW-1185">Reference proteome</keyword>
<sequence>MFWSKCSKILLIFSLILALIGLLTYNVVDYTQYLQGVARAANHPKGRDDNSTIANGIPLRIMFIGASITRGEASTGDRGYRKHIRDTIMSYGNAVNAVGFNRLGDWDDNDVEGWGAFRIRTITKHANQSVPAVQPNLILVQVGTSDCFQDDDIENIGARMRTFVNLMLEAEPRATIIMSTLTTTPRPEREPCILSANVQIRQVAEDLKNEKKPVTLAEMHFDQGLPDRPTLDDIGPDGIHPTDEGYIMMGNIFLESIREVEWRGFLQAPANNGIPDNGDDGREVEDEIKEKAEKEHPIEPKLRRGADVEHMI</sequence>
<dbReference type="InterPro" id="IPR051532">
    <property type="entry name" value="Ester_Hydrolysis_Enzymes"/>
</dbReference>
<evidence type="ECO:0000313" key="3">
    <source>
        <dbReference type="EMBL" id="GAP84076.2"/>
    </source>
</evidence>
<dbReference type="CDD" id="cd01833">
    <property type="entry name" value="XynB_like"/>
    <property type="match status" value="1"/>
</dbReference>
<dbReference type="PANTHER" id="PTHR30383">
    <property type="entry name" value="THIOESTERASE 1/PROTEASE 1/LYSOPHOSPHOLIPASE L1"/>
    <property type="match status" value="1"/>
</dbReference>
<organism evidence="3">
    <name type="scientific">Rosellinia necatrix</name>
    <name type="common">White root-rot fungus</name>
    <dbReference type="NCBI Taxonomy" id="77044"/>
    <lineage>
        <taxon>Eukaryota</taxon>
        <taxon>Fungi</taxon>
        <taxon>Dikarya</taxon>
        <taxon>Ascomycota</taxon>
        <taxon>Pezizomycotina</taxon>
        <taxon>Sordariomycetes</taxon>
        <taxon>Xylariomycetidae</taxon>
        <taxon>Xylariales</taxon>
        <taxon>Xylariaceae</taxon>
        <taxon>Rosellinia</taxon>
    </lineage>
</organism>
<feature type="region of interest" description="Disordered" evidence="1">
    <location>
        <begin position="269"/>
        <end position="312"/>
    </location>
</feature>
<reference evidence="3" key="1">
    <citation type="submission" date="2016-03" db="EMBL/GenBank/DDBJ databases">
        <title>Draft genome sequence of Rosellinia necatrix.</title>
        <authorList>
            <person name="Kanematsu S."/>
        </authorList>
    </citation>
    <scope>NUCLEOTIDE SEQUENCE [LARGE SCALE GENOMIC DNA]</scope>
    <source>
        <strain evidence="3">W97</strain>
    </source>
</reference>
<dbReference type="PANTHER" id="PTHR30383:SF31">
    <property type="entry name" value="SGNH HYDROLASE-TYPE ESTERASE DOMAIN-CONTAINING PROTEIN-RELATED"/>
    <property type="match status" value="1"/>
</dbReference>
<dbReference type="Pfam" id="PF13472">
    <property type="entry name" value="Lipase_GDSL_2"/>
    <property type="match status" value="1"/>
</dbReference>
<gene>
    <name evidence="3" type="ORF">SAMD00023353_0601490</name>
</gene>
<dbReference type="SUPFAM" id="SSF52266">
    <property type="entry name" value="SGNH hydrolase"/>
    <property type="match status" value="1"/>
</dbReference>
<evidence type="ECO:0000313" key="4">
    <source>
        <dbReference type="Proteomes" id="UP000054516"/>
    </source>
</evidence>